<name>A0A2A6B6S9_PRIPA</name>
<proteinExistence type="predicted"/>
<evidence type="ECO:0000313" key="1">
    <source>
        <dbReference type="EnsemblMetazoa" id="PPA35378.1"/>
    </source>
</evidence>
<organism evidence="1 2">
    <name type="scientific">Pristionchus pacificus</name>
    <name type="common">Parasitic nematode worm</name>
    <dbReference type="NCBI Taxonomy" id="54126"/>
    <lineage>
        <taxon>Eukaryota</taxon>
        <taxon>Metazoa</taxon>
        <taxon>Ecdysozoa</taxon>
        <taxon>Nematoda</taxon>
        <taxon>Chromadorea</taxon>
        <taxon>Rhabditida</taxon>
        <taxon>Rhabditina</taxon>
        <taxon>Diplogasteromorpha</taxon>
        <taxon>Diplogasteroidea</taxon>
        <taxon>Neodiplogasteridae</taxon>
        <taxon>Pristionchus</taxon>
    </lineage>
</organism>
<reference evidence="2" key="1">
    <citation type="journal article" date="2008" name="Nat. Genet.">
        <title>The Pristionchus pacificus genome provides a unique perspective on nematode lifestyle and parasitism.</title>
        <authorList>
            <person name="Dieterich C."/>
            <person name="Clifton S.W."/>
            <person name="Schuster L.N."/>
            <person name="Chinwalla A."/>
            <person name="Delehaunty K."/>
            <person name="Dinkelacker I."/>
            <person name="Fulton L."/>
            <person name="Fulton R."/>
            <person name="Godfrey J."/>
            <person name="Minx P."/>
            <person name="Mitreva M."/>
            <person name="Roeseler W."/>
            <person name="Tian H."/>
            <person name="Witte H."/>
            <person name="Yang S.P."/>
            <person name="Wilson R.K."/>
            <person name="Sommer R.J."/>
        </authorList>
    </citation>
    <scope>NUCLEOTIDE SEQUENCE [LARGE SCALE GENOMIC DNA]</scope>
    <source>
        <strain evidence="2">PS312</strain>
    </source>
</reference>
<evidence type="ECO:0000313" key="2">
    <source>
        <dbReference type="Proteomes" id="UP000005239"/>
    </source>
</evidence>
<sequence>MACADTASDFNSKDYLCIFVSFTSFSTACSDFSVELVHELLYKFQFFDTCYLYVNGTLRLAPSPQVIICPAGQIIKDDIRGYLESINCNAGNMYGTFPNETLFNQTDATGGLFHVNCVTGYHKLKTKISSERAESIP</sequence>
<keyword evidence="2" id="KW-1185">Reference proteome</keyword>
<gene>
    <name evidence="1" type="primary">WBGene00273747</name>
</gene>
<reference evidence="1" key="2">
    <citation type="submission" date="2022-06" db="UniProtKB">
        <authorList>
            <consortium name="EnsemblMetazoa"/>
        </authorList>
    </citation>
    <scope>IDENTIFICATION</scope>
    <source>
        <strain evidence="1">PS312</strain>
    </source>
</reference>
<dbReference type="AlphaFoldDB" id="A0A2A6B6S9"/>
<protein>
    <submittedName>
        <fullName evidence="1">Uncharacterized protein</fullName>
    </submittedName>
</protein>
<dbReference type="Proteomes" id="UP000005239">
    <property type="component" value="Unassembled WGS sequence"/>
</dbReference>
<accession>A0A8R1YQ93</accession>
<accession>A0A2A6B6S9</accession>
<dbReference type="EnsemblMetazoa" id="PPA35378.1">
    <property type="protein sequence ID" value="PPA35378.1"/>
    <property type="gene ID" value="WBGene00273747"/>
</dbReference>